<evidence type="ECO:0000256" key="5">
    <source>
        <dbReference type="ARBA" id="ARBA00022801"/>
    </source>
</evidence>
<sequence length="270" mass="28540">DLPSLISFLFLVIVASSSFGIGYGQNGTFNVLDFGALGDGVEDDSQAFLKAWQTTCGTPGDTQTLSIPPEKTYLLKPLKFEGPCQSSHVQIQIDGSIVAPSSVDEWIGSGCKSGCWLCFSNVEGLIIQGTGKIDGNGAICGFEGTSATEAAIKLDCSNSLGCTNIVMDHVELTSGLHKPLRALCNNANGKSTFTAPDAFLKAWQRVCGTEGAKQVLKIPHGRTYNLKPLKFKGPCRAGRVKIEVLGDIVAPSNLSEWNGANTDAGYASQM</sequence>
<dbReference type="Proteomes" id="UP000515124">
    <property type="component" value="Unplaced"/>
</dbReference>
<comment type="subcellular location">
    <subcellularLocation>
        <location evidence="1">Secreted</location>
        <location evidence="1">Cell wall</location>
    </subcellularLocation>
</comment>
<dbReference type="GO" id="GO:0004650">
    <property type="term" value="F:polygalacturonase activity"/>
    <property type="evidence" value="ECO:0007669"/>
    <property type="project" value="InterPro"/>
</dbReference>
<keyword evidence="7" id="KW-0961">Cell wall biogenesis/degradation</keyword>
<dbReference type="GO" id="GO:0005975">
    <property type="term" value="P:carbohydrate metabolic process"/>
    <property type="evidence" value="ECO:0007669"/>
    <property type="project" value="InterPro"/>
</dbReference>
<keyword evidence="9" id="KW-0732">Signal</keyword>
<name>A0A6P5TDZ7_PRUAV</name>
<dbReference type="InterPro" id="IPR000743">
    <property type="entry name" value="Glyco_hydro_28"/>
</dbReference>
<evidence type="ECO:0000256" key="8">
    <source>
        <dbReference type="RuleBase" id="RU361169"/>
    </source>
</evidence>
<dbReference type="Pfam" id="PF00295">
    <property type="entry name" value="Glyco_hydro_28"/>
    <property type="match status" value="1"/>
</dbReference>
<evidence type="ECO:0000256" key="3">
    <source>
        <dbReference type="ARBA" id="ARBA00022512"/>
    </source>
</evidence>
<evidence type="ECO:0000256" key="7">
    <source>
        <dbReference type="ARBA" id="ARBA00023316"/>
    </source>
</evidence>
<evidence type="ECO:0000256" key="1">
    <source>
        <dbReference type="ARBA" id="ARBA00004191"/>
    </source>
</evidence>
<evidence type="ECO:0000256" key="9">
    <source>
        <dbReference type="SAM" id="SignalP"/>
    </source>
</evidence>
<dbReference type="InterPro" id="IPR012334">
    <property type="entry name" value="Pectin_lyas_fold"/>
</dbReference>
<dbReference type="InterPro" id="IPR011050">
    <property type="entry name" value="Pectin_lyase_fold/virulence"/>
</dbReference>
<evidence type="ECO:0000313" key="11">
    <source>
        <dbReference type="RefSeq" id="XP_021825578.1"/>
    </source>
</evidence>
<keyword evidence="6 8" id="KW-0326">Glycosidase</keyword>
<dbReference type="KEGG" id="pavi:110766548"/>
<comment type="similarity">
    <text evidence="2 8">Belongs to the glycosyl hydrolase 28 family.</text>
</comment>
<evidence type="ECO:0000256" key="2">
    <source>
        <dbReference type="ARBA" id="ARBA00008834"/>
    </source>
</evidence>
<gene>
    <name evidence="11" type="primary">LOC110766548</name>
</gene>
<feature type="signal peptide" evidence="9">
    <location>
        <begin position="1"/>
        <end position="24"/>
    </location>
</feature>
<keyword evidence="4" id="KW-0964">Secreted</keyword>
<accession>A0A6P5TDZ7</accession>
<dbReference type="RefSeq" id="XP_021825578.1">
    <property type="nucleotide sequence ID" value="XM_021969886.1"/>
</dbReference>
<evidence type="ECO:0000256" key="4">
    <source>
        <dbReference type="ARBA" id="ARBA00022525"/>
    </source>
</evidence>
<reference evidence="11" key="1">
    <citation type="submission" date="2025-08" db="UniProtKB">
        <authorList>
            <consortium name="RefSeq"/>
        </authorList>
    </citation>
    <scope>IDENTIFICATION</scope>
</reference>
<keyword evidence="3" id="KW-0134">Cell wall</keyword>
<feature type="non-terminal residue" evidence="11">
    <location>
        <position position="1"/>
    </location>
</feature>
<evidence type="ECO:0000256" key="6">
    <source>
        <dbReference type="ARBA" id="ARBA00023295"/>
    </source>
</evidence>
<dbReference type="GO" id="GO:0071555">
    <property type="term" value="P:cell wall organization"/>
    <property type="evidence" value="ECO:0007669"/>
    <property type="project" value="UniProtKB-KW"/>
</dbReference>
<protein>
    <submittedName>
        <fullName evidence="11">Probable polygalacturonase At3g15720</fullName>
    </submittedName>
</protein>
<dbReference type="GeneID" id="110766548"/>
<feature type="chain" id="PRO_5028169519" evidence="9">
    <location>
        <begin position="25"/>
        <end position="270"/>
    </location>
</feature>
<dbReference type="PANTHER" id="PTHR31375">
    <property type="match status" value="1"/>
</dbReference>
<dbReference type="SUPFAM" id="SSF51126">
    <property type="entry name" value="Pectin lyase-like"/>
    <property type="match status" value="3"/>
</dbReference>
<evidence type="ECO:0000313" key="10">
    <source>
        <dbReference type="Proteomes" id="UP000515124"/>
    </source>
</evidence>
<organism evidence="10 11">
    <name type="scientific">Prunus avium</name>
    <name type="common">Cherry</name>
    <name type="synonym">Cerasus avium</name>
    <dbReference type="NCBI Taxonomy" id="42229"/>
    <lineage>
        <taxon>Eukaryota</taxon>
        <taxon>Viridiplantae</taxon>
        <taxon>Streptophyta</taxon>
        <taxon>Embryophyta</taxon>
        <taxon>Tracheophyta</taxon>
        <taxon>Spermatophyta</taxon>
        <taxon>Magnoliopsida</taxon>
        <taxon>eudicotyledons</taxon>
        <taxon>Gunneridae</taxon>
        <taxon>Pentapetalae</taxon>
        <taxon>rosids</taxon>
        <taxon>fabids</taxon>
        <taxon>Rosales</taxon>
        <taxon>Rosaceae</taxon>
        <taxon>Amygdaloideae</taxon>
        <taxon>Amygdaleae</taxon>
        <taxon>Prunus</taxon>
    </lineage>
</organism>
<proteinExistence type="inferred from homology"/>
<keyword evidence="10" id="KW-1185">Reference proteome</keyword>
<dbReference type="AlphaFoldDB" id="A0A6P5TDZ7"/>
<keyword evidence="5 8" id="KW-0378">Hydrolase</keyword>
<dbReference type="Gene3D" id="2.160.20.10">
    <property type="entry name" value="Single-stranded right-handed beta-helix, Pectin lyase-like"/>
    <property type="match status" value="3"/>
</dbReference>